<dbReference type="InterPro" id="IPR034746">
    <property type="entry name" value="POTRA"/>
</dbReference>
<evidence type="ECO:0000313" key="9">
    <source>
        <dbReference type="EMBL" id="GEO87784.1"/>
    </source>
</evidence>
<evidence type="ECO:0000313" key="10">
    <source>
        <dbReference type="Proteomes" id="UP000321769"/>
    </source>
</evidence>
<evidence type="ECO:0000256" key="1">
    <source>
        <dbReference type="ARBA" id="ARBA00004370"/>
    </source>
</evidence>
<evidence type="ECO:0000256" key="4">
    <source>
        <dbReference type="ARBA" id="ARBA00022692"/>
    </source>
</evidence>
<dbReference type="GO" id="GO:0005886">
    <property type="term" value="C:plasma membrane"/>
    <property type="evidence" value="ECO:0007669"/>
    <property type="project" value="TreeGrafter"/>
</dbReference>
<evidence type="ECO:0000256" key="7">
    <source>
        <dbReference type="ARBA" id="ARBA00023306"/>
    </source>
</evidence>
<comment type="caution">
    <text evidence="9">The sequence shown here is derived from an EMBL/GenBank/DDBJ whole genome shotgun (WGS) entry which is preliminary data.</text>
</comment>
<evidence type="ECO:0000256" key="5">
    <source>
        <dbReference type="ARBA" id="ARBA00022989"/>
    </source>
</evidence>
<keyword evidence="2" id="KW-1003">Cell membrane</keyword>
<evidence type="ECO:0000256" key="3">
    <source>
        <dbReference type="ARBA" id="ARBA00022618"/>
    </source>
</evidence>
<evidence type="ECO:0000256" key="2">
    <source>
        <dbReference type="ARBA" id="ARBA00022475"/>
    </source>
</evidence>
<dbReference type="InterPro" id="IPR050487">
    <property type="entry name" value="FtsQ_DivIB"/>
</dbReference>
<evidence type="ECO:0000256" key="6">
    <source>
        <dbReference type="ARBA" id="ARBA00023136"/>
    </source>
</evidence>
<proteinExistence type="predicted"/>
<dbReference type="OrthoDB" id="9790760at2"/>
<evidence type="ECO:0000259" key="8">
    <source>
        <dbReference type="PROSITE" id="PS51779"/>
    </source>
</evidence>
<feature type="domain" description="POTRA" evidence="8">
    <location>
        <begin position="43"/>
        <end position="111"/>
    </location>
</feature>
<dbReference type="PANTHER" id="PTHR37820:SF1">
    <property type="entry name" value="CELL DIVISION PROTEIN FTSQ"/>
    <property type="match status" value="1"/>
</dbReference>
<keyword evidence="10" id="KW-1185">Reference proteome</keyword>
<dbReference type="Gene3D" id="3.10.20.310">
    <property type="entry name" value="membrane protein fhac"/>
    <property type="match status" value="1"/>
</dbReference>
<reference evidence="9 10" key="1">
    <citation type="submission" date="2019-07" db="EMBL/GenBank/DDBJ databases">
        <title>Whole genome shotgun sequence of Aeromicrobium flavum NBRC 107625.</title>
        <authorList>
            <person name="Hosoyama A."/>
            <person name="Uohara A."/>
            <person name="Ohji S."/>
            <person name="Ichikawa N."/>
        </authorList>
    </citation>
    <scope>NUCLEOTIDE SEQUENCE [LARGE SCALE GENOMIC DNA]</scope>
    <source>
        <strain evidence="9 10">NBRC 107625</strain>
    </source>
</reference>
<protein>
    <recommendedName>
        <fullName evidence="8">POTRA domain-containing protein</fullName>
    </recommendedName>
</protein>
<dbReference type="PROSITE" id="PS51779">
    <property type="entry name" value="POTRA"/>
    <property type="match status" value="1"/>
</dbReference>
<keyword evidence="7" id="KW-0131">Cell cycle</keyword>
<name>A0A512HQP8_9ACTN</name>
<dbReference type="InterPro" id="IPR013685">
    <property type="entry name" value="POTRA_FtsQ_type"/>
</dbReference>
<dbReference type="GO" id="GO:0051301">
    <property type="term" value="P:cell division"/>
    <property type="evidence" value="ECO:0007669"/>
    <property type="project" value="UniProtKB-KW"/>
</dbReference>
<dbReference type="RefSeq" id="WP_146825144.1">
    <property type="nucleotide sequence ID" value="NZ_BAAAYQ010000001.1"/>
</dbReference>
<organism evidence="9 10">
    <name type="scientific">Aeromicrobium flavum</name>
    <dbReference type="NCBI Taxonomy" id="416568"/>
    <lineage>
        <taxon>Bacteria</taxon>
        <taxon>Bacillati</taxon>
        <taxon>Actinomycetota</taxon>
        <taxon>Actinomycetes</taxon>
        <taxon>Propionibacteriales</taxon>
        <taxon>Nocardioidaceae</taxon>
        <taxon>Aeromicrobium</taxon>
    </lineage>
</organism>
<keyword evidence="3" id="KW-0132">Cell division</keyword>
<dbReference type="AlphaFoldDB" id="A0A512HQP8"/>
<dbReference type="PANTHER" id="PTHR37820">
    <property type="entry name" value="CELL DIVISION PROTEIN DIVIB"/>
    <property type="match status" value="1"/>
</dbReference>
<sequence length="236" mass="25911">MSDRFTEKLRQQRRRRRWRIAAVAAAVVLVLAGAWAVWFSSLFEIRGVDVTGTEHLPAERVVRVADVPLGTPLLRLDTETTAEALRELPPVESVRIDRDFPHTVRISVTERSAVAWVDRSGTPWAVDPSGVVYRPLNRKPSHLPLLDVDADDRRVVAATARVAADIADGDRALLGDTNTITAETRDSIELALTKGRTVVWGSAEDARAKLAVLGPLLQIKASGYDVSAPERPTTLK</sequence>
<dbReference type="Pfam" id="PF08478">
    <property type="entry name" value="POTRA_1"/>
    <property type="match status" value="1"/>
</dbReference>
<keyword evidence="6" id="KW-0472">Membrane</keyword>
<accession>A0A512HQP8</accession>
<dbReference type="Proteomes" id="UP000321769">
    <property type="component" value="Unassembled WGS sequence"/>
</dbReference>
<keyword evidence="4" id="KW-0812">Transmembrane</keyword>
<comment type="subcellular location">
    <subcellularLocation>
        <location evidence="1">Membrane</location>
    </subcellularLocation>
</comment>
<keyword evidence="5" id="KW-1133">Transmembrane helix</keyword>
<dbReference type="EMBL" id="BJZQ01000001">
    <property type="protein sequence ID" value="GEO87784.1"/>
    <property type="molecule type" value="Genomic_DNA"/>
</dbReference>
<gene>
    <name evidence="9" type="ORF">AFL01nite_01110</name>
</gene>